<accession>A0A427YN72</accession>
<dbReference type="InterPro" id="IPR029044">
    <property type="entry name" value="Nucleotide-diphossugar_trans"/>
</dbReference>
<feature type="transmembrane region" description="Helical" evidence="1">
    <location>
        <begin position="725"/>
        <end position="746"/>
    </location>
</feature>
<keyword evidence="1" id="KW-0472">Membrane</keyword>
<dbReference type="InterPro" id="IPR057688">
    <property type="entry name" value="DUF7928"/>
</dbReference>
<protein>
    <submittedName>
        <fullName evidence="4">Uncharacterized protein</fullName>
    </submittedName>
</protein>
<keyword evidence="5" id="KW-1185">Reference proteome</keyword>
<dbReference type="Pfam" id="PF13632">
    <property type="entry name" value="Glyco_trans_2_3"/>
    <property type="match status" value="1"/>
</dbReference>
<dbReference type="AlphaFoldDB" id="A0A427YN72"/>
<dbReference type="SUPFAM" id="SSF53448">
    <property type="entry name" value="Nucleotide-diphospho-sugar transferases"/>
    <property type="match status" value="1"/>
</dbReference>
<feature type="domain" description="Glycosyltransferase 2-like" evidence="2">
    <location>
        <begin position="494"/>
        <end position="701"/>
    </location>
</feature>
<evidence type="ECO:0000256" key="1">
    <source>
        <dbReference type="SAM" id="Phobius"/>
    </source>
</evidence>
<dbReference type="STRING" id="1890683.A0A427YN72"/>
<dbReference type="EMBL" id="RSCD01000006">
    <property type="protein sequence ID" value="RSH92500.1"/>
    <property type="molecule type" value="Genomic_DNA"/>
</dbReference>
<dbReference type="Pfam" id="PF25550">
    <property type="entry name" value="DUF7928"/>
    <property type="match status" value="1"/>
</dbReference>
<evidence type="ECO:0000313" key="5">
    <source>
        <dbReference type="Proteomes" id="UP000279259"/>
    </source>
</evidence>
<evidence type="ECO:0000259" key="3">
    <source>
        <dbReference type="Pfam" id="PF25550"/>
    </source>
</evidence>
<proteinExistence type="predicted"/>
<feature type="transmembrane region" description="Helical" evidence="1">
    <location>
        <begin position="246"/>
        <end position="269"/>
    </location>
</feature>
<name>A0A427YN72_9TREE</name>
<feature type="transmembrane region" description="Helical" evidence="1">
    <location>
        <begin position="690"/>
        <end position="713"/>
    </location>
</feature>
<gene>
    <name evidence="4" type="ORF">EHS25_008916</name>
</gene>
<keyword evidence="1" id="KW-1133">Transmembrane helix</keyword>
<feature type="transmembrane region" description="Helical" evidence="1">
    <location>
        <begin position="847"/>
        <end position="865"/>
    </location>
</feature>
<feature type="transmembrane region" description="Helical" evidence="1">
    <location>
        <begin position="289"/>
        <end position="313"/>
    </location>
</feature>
<dbReference type="Gene3D" id="3.90.550.10">
    <property type="entry name" value="Spore Coat Polysaccharide Biosynthesis Protein SpsA, Chain A"/>
    <property type="match status" value="2"/>
</dbReference>
<feature type="domain" description="DUF7928" evidence="3">
    <location>
        <begin position="49"/>
        <end position="199"/>
    </location>
</feature>
<comment type="caution">
    <text evidence="4">The sequence shown here is derived from an EMBL/GenBank/DDBJ whole genome shotgun (WGS) entry which is preliminary data.</text>
</comment>
<dbReference type="PANTHER" id="PTHR35408:SF3">
    <property type="entry name" value="GLYCOSYLTRANSFERASE 2-LIKE DOMAIN-CONTAINING PROTEIN"/>
    <property type="match status" value="1"/>
</dbReference>
<dbReference type="InterPro" id="IPR001173">
    <property type="entry name" value="Glyco_trans_2-like"/>
</dbReference>
<dbReference type="Proteomes" id="UP000279259">
    <property type="component" value="Unassembled WGS sequence"/>
</dbReference>
<keyword evidence="1" id="KW-0812">Transmembrane</keyword>
<sequence length="874" mass="97205">MGRFAILFGKKAKSALRASEIQQDYQSPEVKCVETGSSRAEPGTLGIDAIDVMAQTIMRECTAWGMLSVDGKDALGGDTGICIRSKYGSIRSCPPERPGLEAFEAAVLSMNTKVALKMRSKSVEVAVRHHIDVAPELLELQLDANTRIQIMPSIEDLPLARKSQYAAFVREEDIIPMARSLEAALVKFLWSDEADQLNEKTIDSTSSVSPSSPELNSSEMVLPEISGDSEDPEKAAILAARRLRPVALIAPVATGCAAATAIILLSLGIRAPLIRWIYDGNAMRFALVAVLPLIFFVVMFPASVIISSALHLLGPVAQFHQNSANYSALKPPRDASISLLPITIQMPVYKESLEEVLIPTLESVQRATTVYERQGGIVNVIVCDDGLQLLSEADRARRVKYYRDHNVAYVARPPDGVDGFQRRGRFKKAGNLNHCNSLSLRIEDIRDEMRQWPQNAAEAAMDPWTEFDERNLYDSAFAKALDEHGGKTCAEGNVILLIDSDTRVPEDCFMDASMEMTQSPHVAIIQHSSGVMQVAHHFFENGVAFFTRNLQIGISFTAASGDGAPFVGHNAFLRWRALQECALPDPYDGIARIWSESHVSEDFQISLRLQSLGWTLRWATYSNNGFEEGVSLTCSDELARWQKYAYGCSEIIFNPIRYWPTRSPLTKLFRTFLASNIPPHAKYGIMGYIFSYYAISLACTASLANYVLIGVFAISDSFYCTSWNILFVCLLLCQGVTNLVMCILRYRLKLEHAGKDAIAQVKWIPHHSSVLRGILRWTVLAHHTVLHKSPVLDEHESVVKSNFFLQMPRIWRRFWIQIVLSVAVLAGLIVSTTSLTPAAYRVVTIEAIVPLALTYAFHLIWPFVLDTDITTFTF</sequence>
<organism evidence="4 5">
    <name type="scientific">Saitozyma podzolica</name>
    <dbReference type="NCBI Taxonomy" id="1890683"/>
    <lineage>
        <taxon>Eukaryota</taxon>
        <taxon>Fungi</taxon>
        <taxon>Dikarya</taxon>
        <taxon>Basidiomycota</taxon>
        <taxon>Agaricomycotina</taxon>
        <taxon>Tremellomycetes</taxon>
        <taxon>Tremellales</taxon>
        <taxon>Trimorphomycetaceae</taxon>
        <taxon>Saitozyma</taxon>
    </lineage>
</organism>
<dbReference type="OrthoDB" id="38531at2759"/>
<evidence type="ECO:0000259" key="2">
    <source>
        <dbReference type="Pfam" id="PF13632"/>
    </source>
</evidence>
<dbReference type="PANTHER" id="PTHR35408">
    <property type="entry name" value="CHROMOSOME 15, WHOLE GENOME SHOTGUN SEQUENCE"/>
    <property type="match status" value="1"/>
</dbReference>
<feature type="transmembrane region" description="Helical" evidence="1">
    <location>
        <begin position="814"/>
        <end position="835"/>
    </location>
</feature>
<reference evidence="4 5" key="1">
    <citation type="submission" date="2018-11" db="EMBL/GenBank/DDBJ databases">
        <title>Genome sequence of Saitozyma podzolica DSM 27192.</title>
        <authorList>
            <person name="Aliyu H."/>
            <person name="Gorte O."/>
            <person name="Ochsenreither K."/>
        </authorList>
    </citation>
    <scope>NUCLEOTIDE SEQUENCE [LARGE SCALE GENOMIC DNA]</scope>
    <source>
        <strain evidence="4 5">DSM 27192</strain>
    </source>
</reference>
<evidence type="ECO:0000313" key="4">
    <source>
        <dbReference type="EMBL" id="RSH92500.1"/>
    </source>
</evidence>